<accession>A0A1X0JED7</accession>
<protein>
    <recommendedName>
        <fullName evidence="1">DUF222 domain-containing protein</fullName>
    </recommendedName>
</protein>
<evidence type="ECO:0000313" key="3">
    <source>
        <dbReference type="Proteomes" id="UP000192411"/>
    </source>
</evidence>
<dbReference type="AlphaFoldDB" id="A0A1X0JED7"/>
<feature type="non-terminal residue" evidence="2">
    <location>
        <position position="239"/>
    </location>
</feature>
<dbReference type="Pfam" id="PF02720">
    <property type="entry name" value="DUF222"/>
    <property type="match status" value="1"/>
</dbReference>
<dbReference type="OrthoDB" id="4639405at2"/>
<evidence type="ECO:0000259" key="1">
    <source>
        <dbReference type="Pfam" id="PF02720"/>
    </source>
</evidence>
<sequence length="239" mass="26377">MYVRIMLATRVQVLMAALRSAHDELAACDLDMLTHRELLDVLDGLEELSCQLPTQWHRALARLQAETTPKELGAKNWKDVLKIRWRISAGEAHRRLSEAEELGPRQAFSGGEPLAPVLAATAAAQATGLINGEHVKVLREAIRRLPGFVDAVTREQFETDLVRVAVGVGPKELKDTAELRLFLLDQDGPEPDDTERARKRGITIGKQGRDAMSTVTGNLTPEARAVWEVIFAKYAAPGM</sequence>
<organism evidence="2 3">
    <name type="scientific">Mycolicibacterium tusciae</name>
    <dbReference type="NCBI Taxonomy" id="75922"/>
    <lineage>
        <taxon>Bacteria</taxon>
        <taxon>Bacillati</taxon>
        <taxon>Actinomycetota</taxon>
        <taxon>Actinomycetes</taxon>
        <taxon>Mycobacteriales</taxon>
        <taxon>Mycobacteriaceae</taxon>
        <taxon>Mycolicibacterium</taxon>
    </lineage>
</organism>
<comment type="caution">
    <text evidence="2">The sequence shown here is derived from an EMBL/GenBank/DDBJ whole genome shotgun (WGS) entry which is preliminary data.</text>
</comment>
<dbReference type="InterPro" id="IPR003870">
    <property type="entry name" value="DUF222"/>
</dbReference>
<dbReference type="EMBL" id="MVIM01000031">
    <property type="protein sequence ID" value="ORB61091.1"/>
    <property type="molecule type" value="Genomic_DNA"/>
</dbReference>
<evidence type="ECO:0000313" key="2">
    <source>
        <dbReference type="EMBL" id="ORB61091.1"/>
    </source>
</evidence>
<dbReference type="RefSeq" id="WP_122984571.1">
    <property type="nucleotide sequence ID" value="NZ_MVIM01000031.1"/>
</dbReference>
<keyword evidence="3" id="KW-1185">Reference proteome</keyword>
<dbReference type="STRING" id="75922.BST47_29140"/>
<proteinExistence type="predicted"/>
<name>A0A1X0JED7_9MYCO</name>
<reference evidence="2 3" key="1">
    <citation type="submission" date="2017-02" db="EMBL/GenBank/DDBJ databases">
        <title>The new phylogeny of genus Mycobacterium.</title>
        <authorList>
            <person name="Tortoli E."/>
            <person name="Trovato A."/>
            <person name="Cirillo D.M."/>
        </authorList>
    </citation>
    <scope>NUCLEOTIDE SEQUENCE [LARGE SCALE GENOMIC DNA]</scope>
    <source>
        <strain evidence="2 3">DSM 44338</strain>
    </source>
</reference>
<gene>
    <name evidence="2" type="ORF">BST47_29140</name>
</gene>
<dbReference type="Proteomes" id="UP000192411">
    <property type="component" value="Unassembled WGS sequence"/>
</dbReference>
<feature type="domain" description="DUF222" evidence="1">
    <location>
        <begin position="45"/>
        <end position="239"/>
    </location>
</feature>